<evidence type="ECO:0000313" key="3">
    <source>
        <dbReference type="EMBL" id="OLP79344.1"/>
    </source>
</evidence>
<name>A0A1Q9C8V2_SYMMI</name>
<comment type="caution">
    <text evidence="3">The sequence shown here is derived from an EMBL/GenBank/DDBJ whole genome shotgun (WGS) entry which is preliminary data.</text>
</comment>
<sequence>MAAAAVKLKIKQHIAKTYATSDPELNECVHAVDTLNFPGLAAMLKGGVQRLKHLDPANATLQRIPVANVPALPAAHQPWTGFVAVWQLGLEAIKGRSKMIAVLEICFSILDTFYADQRSPLNIHLEHPGDPVSDLSVVHVVGLARSLAMKIIWQAVVELKLDDAEMLAISDVLSSISIVSCVWEAAQTDVEMRFLALRAKLQVSESMRPDVCQLYRTFMDALTKQGITEIGAGLKRLIEDFNSTSSVAGHRISDLEKQVLLSLPSQSPGFLSALEVHWNNFRTSESAITMKFFGMDTFSQSVPPDARGIWSKILEPSPLKSFTTLRYLISVFLRNNKMHRQAAKKTTKIQANKLRVQDPILAWRTSCLWVHFSDEVKKRVTDKDFLNLERLFLTGCLDRELQEKCRLMDGDIGLDSFRFLQVYTGVAVAPEQLQDKEALAEEQQETAAFNLFTVKLEREVKLWERYQESLKEFNNGQRDARSSFRREQDAKLKEAVATYTQKKFPCKALPGEDAVMPYIRSYSADWADAENKSHDEIHYIYVADLTSLGSSCSRYLARICRILGDGLAAGAERSVAVVVGPNVASYGNTYDDESVEKSQDDVEQQLRQDTYDMNVKRAQLCFAPETFGSTKRSLVHPMWLCVNKATDANGKLLSRFANGSLWHHRACVGIQAKAVADFVNPAQGVSIQLNTINLSKAQQYKQHITGPDLWLKVLEGLWKGLAPGPFTVAVYANLLPYDHGLIQACLQRAMEPSGRLPREAVISGLWAYADDPSQRVKMADWLKRAADNQTEKYIKEGVLKLPNLVLKDFSPEGVAPTYDTREYVLTAPVEGKHLSFRQEVLDMYDGKFSKLKDAYEALKKKHNEKHNPSGVPYKGAGKRTETASEQEVQGEPFADEDCFESLDKIKATDGHVTMIQSQMPELFELVFSAKNAMYLHAKSDGVLNTNVPLFDLHGEFLTGKEVAGKKDTVSYKLAGGDSVACFSHPDGESWRPPFTKGLATLKEFIDYLQECGFGSVTSPCHEISIGENGVVTVKEKEACSYLPKKIPSRTQADHSNAGSLMDFNDMSWTDGEHKKKYMKVHMHFSWVHNAAQGDSLTPGKPRFLLTKPRRLQGGRCYKLA</sequence>
<accession>A0A1Q9C8V2</accession>
<organism evidence="3 5">
    <name type="scientific">Symbiodinium microadriaticum</name>
    <name type="common">Dinoflagellate</name>
    <name type="synonym">Zooxanthella microadriatica</name>
    <dbReference type="NCBI Taxonomy" id="2951"/>
    <lineage>
        <taxon>Eukaryota</taxon>
        <taxon>Sar</taxon>
        <taxon>Alveolata</taxon>
        <taxon>Dinophyceae</taxon>
        <taxon>Suessiales</taxon>
        <taxon>Symbiodiniaceae</taxon>
        <taxon>Symbiodinium</taxon>
    </lineage>
</organism>
<dbReference type="AlphaFoldDB" id="A0A1Q9C8V2"/>
<feature type="region of interest" description="Disordered" evidence="1">
    <location>
        <begin position="862"/>
        <end position="890"/>
    </location>
</feature>
<keyword evidence="5" id="KW-1185">Reference proteome</keyword>
<gene>
    <name evidence="4" type="ORF">AK812_SmicGene31971</name>
    <name evidence="3" type="ORF">AK812_SmicGene40371</name>
    <name evidence="2" type="ORF">AK812_SmicGene45179</name>
</gene>
<evidence type="ECO:0000256" key="1">
    <source>
        <dbReference type="SAM" id="MobiDB-lite"/>
    </source>
</evidence>
<dbReference type="OrthoDB" id="409302at2759"/>
<protein>
    <submittedName>
        <fullName evidence="3">Uncharacterized protein</fullName>
    </submittedName>
</protein>
<dbReference type="EMBL" id="LSRX01001496">
    <property type="protein sequence ID" value="OLP79344.1"/>
    <property type="molecule type" value="Genomic_DNA"/>
</dbReference>
<evidence type="ECO:0000313" key="4">
    <source>
        <dbReference type="EMBL" id="OLP86879.1"/>
    </source>
</evidence>
<evidence type="ECO:0000313" key="5">
    <source>
        <dbReference type="Proteomes" id="UP000186817"/>
    </source>
</evidence>
<dbReference type="EMBL" id="LSRX01002813">
    <property type="protein sequence ID" value="OLP75087.1"/>
    <property type="molecule type" value="Genomic_DNA"/>
</dbReference>
<evidence type="ECO:0000313" key="2">
    <source>
        <dbReference type="EMBL" id="OLP75087.1"/>
    </source>
</evidence>
<proteinExistence type="predicted"/>
<dbReference type="EMBL" id="LSRX01000895">
    <property type="protein sequence ID" value="OLP86879.1"/>
    <property type="molecule type" value="Genomic_DNA"/>
</dbReference>
<dbReference type="Proteomes" id="UP000186817">
    <property type="component" value="Unassembled WGS sequence"/>
</dbReference>
<reference evidence="3 5" key="1">
    <citation type="submission" date="2016-02" db="EMBL/GenBank/DDBJ databases">
        <title>Genome analysis of coral dinoflagellate symbionts highlights evolutionary adaptations to a symbiotic lifestyle.</title>
        <authorList>
            <person name="Aranda M."/>
            <person name="Li Y."/>
            <person name="Liew Y.J."/>
            <person name="Baumgarten S."/>
            <person name="Simakov O."/>
            <person name="Wilson M."/>
            <person name="Piel J."/>
            <person name="Ashoor H."/>
            <person name="Bougouffa S."/>
            <person name="Bajic V.B."/>
            <person name="Ryu T."/>
            <person name="Ravasi T."/>
            <person name="Bayer T."/>
            <person name="Micklem G."/>
            <person name="Kim H."/>
            <person name="Bhak J."/>
            <person name="Lajeunesse T.C."/>
            <person name="Voolstra C.R."/>
        </authorList>
    </citation>
    <scope>NUCLEOTIDE SEQUENCE [LARGE SCALE GENOMIC DNA]</scope>
    <source>
        <strain evidence="3 5">CCMP2467</strain>
    </source>
</reference>